<gene>
    <name evidence="1" type="ORF">FLAT13_04707</name>
</gene>
<proteinExistence type="predicted"/>
<dbReference type="EMBL" id="CAIJDP010000089">
    <property type="protein sequence ID" value="CAD0009040.1"/>
    <property type="molecule type" value="Genomic_DNA"/>
</dbReference>
<reference evidence="1 2" key="1">
    <citation type="submission" date="2020-06" db="EMBL/GenBank/DDBJ databases">
        <authorList>
            <person name="Criscuolo A."/>
        </authorList>
    </citation>
    <scope>NUCLEOTIDE SEQUENCE [LARGE SCALE GENOMIC DNA]</scope>
    <source>
        <strain evidence="2">CIP 111411</strain>
    </source>
</reference>
<keyword evidence="2" id="KW-1185">Reference proteome</keyword>
<evidence type="ECO:0000313" key="2">
    <source>
        <dbReference type="Proteomes" id="UP000530060"/>
    </source>
</evidence>
<name>A0A6V6ZBB4_9FLAO</name>
<comment type="caution">
    <text evidence="1">The sequence shown here is derived from an EMBL/GenBank/DDBJ whole genome shotgun (WGS) entry which is preliminary data.</text>
</comment>
<sequence length="39" mass="4668">MSQENIDNSEIYAEDENYSYYFTNNGKVLKKEKISKMKD</sequence>
<protein>
    <submittedName>
        <fullName evidence="1">Uncharacterized protein</fullName>
    </submittedName>
</protein>
<organism evidence="1 2">
    <name type="scientific">Flavobacterium salmonis</name>
    <dbReference type="NCBI Taxonomy" id="2654844"/>
    <lineage>
        <taxon>Bacteria</taxon>
        <taxon>Pseudomonadati</taxon>
        <taxon>Bacteroidota</taxon>
        <taxon>Flavobacteriia</taxon>
        <taxon>Flavobacteriales</taxon>
        <taxon>Flavobacteriaceae</taxon>
        <taxon>Flavobacterium</taxon>
    </lineage>
</organism>
<dbReference type="Proteomes" id="UP000530060">
    <property type="component" value="Unassembled WGS sequence"/>
</dbReference>
<dbReference type="AlphaFoldDB" id="A0A6V6ZBB4"/>
<accession>A0A6V6ZBB4</accession>
<evidence type="ECO:0000313" key="1">
    <source>
        <dbReference type="EMBL" id="CAD0009040.1"/>
    </source>
</evidence>